<dbReference type="Gene3D" id="3.30.2130.10">
    <property type="entry name" value="VC0802-like"/>
    <property type="match status" value="1"/>
</dbReference>
<organism evidence="1 2">
    <name type="scientific">Pectobacterium araliae</name>
    <dbReference type="NCBI Taxonomy" id="3073862"/>
    <lineage>
        <taxon>Bacteria</taxon>
        <taxon>Pseudomonadati</taxon>
        <taxon>Pseudomonadota</taxon>
        <taxon>Gammaproteobacteria</taxon>
        <taxon>Enterobacterales</taxon>
        <taxon>Pectobacteriaceae</taxon>
        <taxon>Pectobacterium</taxon>
    </lineage>
</organism>
<proteinExistence type="predicted"/>
<gene>
    <name evidence="1" type="ORF">PEC302110_25080</name>
</gene>
<evidence type="ECO:0000313" key="1">
    <source>
        <dbReference type="EMBL" id="BES85411.1"/>
    </source>
</evidence>
<protein>
    <recommendedName>
        <fullName evidence="3">Amino acid-binding protein</fullName>
    </recommendedName>
</protein>
<dbReference type="InterPro" id="IPR045865">
    <property type="entry name" value="ACT-like_dom_sf"/>
</dbReference>
<dbReference type="KEGG" id="parl:PEC302110_25080"/>
<reference evidence="2" key="1">
    <citation type="journal article" date="2024" name="Int. J. Syst. Evol. Microbiol.">
        <title>Pectobacterium araliae sp. nov., a pathogen causing bacterial soft rot of Japanese angelica tree in Japan.</title>
        <authorList>
            <person name="Sawada H."/>
            <person name="Someya N."/>
            <person name="Morohoshi T."/>
            <person name="Ono M."/>
            <person name="Satou M."/>
        </authorList>
    </citation>
    <scope>NUCLEOTIDE SEQUENCE [LARGE SCALE GENOMIC DNA]</scope>
    <source>
        <strain evidence="2">MAFF 302110</strain>
    </source>
</reference>
<dbReference type="EMBL" id="AP028908">
    <property type="protein sequence ID" value="BES85411.1"/>
    <property type="molecule type" value="Genomic_DNA"/>
</dbReference>
<dbReference type="SUPFAM" id="SSF55021">
    <property type="entry name" value="ACT-like"/>
    <property type="match status" value="1"/>
</dbReference>
<sequence>MTQLYDIQVVLKNIPGELAALGTTLGRNGIGLEDGGMFAIADKAHAHFLVEDGDRARIVLENEGFQVEEICRPLIRKLKQERPGELGEIVATLAEEGINILCQ</sequence>
<dbReference type="Proteomes" id="UP001377830">
    <property type="component" value="Chromosome"/>
</dbReference>
<evidence type="ECO:0000313" key="2">
    <source>
        <dbReference type="Proteomes" id="UP001377830"/>
    </source>
</evidence>
<evidence type="ECO:0008006" key="3">
    <source>
        <dbReference type="Google" id="ProtNLM"/>
    </source>
</evidence>
<keyword evidence="2" id="KW-1185">Reference proteome</keyword>
<accession>A0AAN0MLM3</accession>
<dbReference type="AlphaFoldDB" id="A0AAN0MLM3"/>
<name>A0AAN0MLM3_9GAMM</name>